<dbReference type="InterPro" id="IPR023828">
    <property type="entry name" value="Peptidase_S8_Ser-AS"/>
</dbReference>
<evidence type="ECO:0000259" key="7">
    <source>
        <dbReference type="Pfam" id="PF00082"/>
    </source>
</evidence>
<dbReference type="PANTHER" id="PTHR43806">
    <property type="entry name" value="PEPTIDASE S8"/>
    <property type="match status" value="1"/>
</dbReference>
<dbReference type="PROSITE" id="PS51892">
    <property type="entry name" value="SUBTILASE"/>
    <property type="match status" value="1"/>
</dbReference>
<accession>A0ABV6RW37</accession>
<dbReference type="Pfam" id="PF00082">
    <property type="entry name" value="Peptidase_S8"/>
    <property type="match status" value="1"/>
</dbReference>
<dbReference type="InterPro" id="IPR036852">
    <property type="entry name" value="Peptidase_S8/S53_dom_sf"/>
</dbReference>
<comment type="caution">
    <text evidence="8">The sequence shown here is derived from an EMBL/GenBank/DDBJ whole genome shotgun (WGS) entry which is preliminary data.</text>
</comment>
<keyword evidence="4 5" id="KW-0720">Serine protease</keyword>
<dbReference type="SUPFAM" id="SSF52743">
    <property type="entry name" value="Subtilisin-like"/>
    <property type="match status" value="1"/>
</dbReference>
<dbReference type="Gene3D" id="3.40.50.200">
    <property type="entry name" value="Peptidase S8/S53 domain"/>
    <property type="match status" value="1"/>
</dbReference>
<feature type="active site" description="Charge relay system" evidence="5">
    <location>
        <position position="108"/>
    </location>
</feature>
<dbReference type="CDD" id="cd07480">
    <property type="entry name" value="Peptidases_S8_12"/>
    <property type="match status" value="1"/>
</dbReference>
<proteinExistence type="inferred from homology"/>
<protein>
    <submittedName>
        <fullName evidence="8">S8 family serine peptidase</fullName>
    </submittedName>
</protein>
<dbReference type="PRINTS" id="PR00723">
    <property type="entry name" value="SUBTILISIN"/>
</dbReference>
<evidence type="ECO:0000256" key="1">
    <source>
        <dbReference type="ARBA" id="ARBA00011073"/>
    </source>
</evidence>
<name>A0ABV6RW37_9GAMM</name>
<feature type="active site" description="Charge relay system" evidence="5">
    <location>
        <position position="334"/>
    </location>
</feature>
<dbReference type="RefSeq" id="WP_386673580.1">
    <property type="nucleotide sequence ID" value="NZ_JBHLTG010000007.1"/>
</dbReference>
<dbReference type="PROSITE" id="PS00136">
    <property type="entry name" value="SUBTILASE_ASP"/>
    <property type="match status" value="1"/>
</dbReference>
<keyword evidence="2 5" id="KW-0645">Protease</keyword>
<comment type="similarity">
    <text evidence="1 5 6">Belongs to the peptidase S8 family.</text>
</comment>
<sequence>MEKYIVLKDLERGAVGDPFGNASFGPGVRAISGPPEPRIEVLQLDHHDRAELLRDQTVVALAPAMPTRLIEPVAVAPAADAPATWGVAAVGADTSPFTGQGTVVAVLDTGIDATHPAFQGVDIVQRDFTGEGDGDGNGHGTHCAGTVFGRDVDGQRIGVAPGVPKALIAKVLGAEGGGDSEMLLSAIQWALDNGANVISMSLGFDFPGLVDESVQAGWPPALATSRALELFRGNLRLFDAVMSLARAREAFGGGAVVVAAAGNESQRNVNPNFEIATSLPAAADGVVSVGALGRSGDRLDIAPFSNTFPMIAAPGVGILSAEAGGGLRAMSGTSMATPHVAGLSALWWEQIRASGLPLQLIVQTVVAKLRATARVDTLVDGLDAADRGAGLAVAPDGSS</sequence>
<reference evidence="8 9" key="1">
    <citation type="submission" date="2024-09" db="EMBL/GenBank/DDBJ databases">
        <authorList>
            <person name="Sun Q."/>
            <person name="Mori K."/>
        </authorList>
    </citation>
    <scope>NUCLEOTIDE SEQUENCE [LARGE SCALE GENOMIC DNA]</scope>
    <source>
        <strain evidence="8 9">KCTC 23076</strain>
    </source>
</reference>
<evidence type="ECO:0000256" key="2">
    <source>
        <dbReference type="ARBA" id="ARBA00022670"/>
    </source>
</evidence>
<evidence type="ECO:0000256" key="3">
    <source>
        <dbReference type="ARBA" id="ARBA00022801"/>
    </source>
</evidence>
<evidence type="ECO:0000256" key="5">
    <source>
        <dbReference type="PROSITE-ProRule" id="PRU01240"/>
    </source>
</evidence>
<keyword evidence="9" id="KW-1185">Reference proteome</keyword>
<dbReference type="InterPro" id="IPR000209">
    <property type="entry name" value="Peptidase_S8/S53_dom"/>
</dbReference>
<evidence type="ECO:0000256" key="6">
    <source>
        <dbReference type="RuleBase" id="RU003355"/>
    </source>
</evidence>
<feature type="domain" description="Peptidase S8/S53" evidence="7">
    <location>
        <begin position="99"/>
        <end position="373"/>
    </location>
</feature>
<gene>
    <name evidence="8" type="ORF">ACFFGH_25460</name>
</gene>
<organism evidence="8 9">
    <name type="scientific">Lysobacter korlensis</name>
    <dbReference type="NCBI Taxonomy" id="553636"/>
    <lineage>
        <taxon>Bacteria</taxon>
        <taxon>Pseudomonadati</taxon>
        <taxon>Pseudomonadota</taxon>
        <taxon>Gammaproteobacteria</taxon>
        <taxon>Lysobacterales</taxon>
        <taxon>Lysobacteraceae</taxon>
        <taxon>Lysobacter</taxon>
    </lineage>
</organism>
<evidence type="ECO:0000313" key="8">
    <source>
        <dbReference type="EMBL" id="MFC0681191.1"/>
    </source>
</evidence>
<evidence type="ECO:0000313" key="9">
    <source>
        <dbReference type="Proteomes" id="UP001589896"/>
    </source>
</evidence>
<dbReference type="InterPro" id="IPR015500">
    <property type="entry name" value="Peptidase_S8_subtilisin-rel"/>
</dbReference>
<dbReference type="InterPro" id="IPR023827">
    <property type="entry name" value="Peptidase_S8_Asp-AS"/>
</dbReference>
<evidence type="ECO:0000256" key="4">
    <source>
        <dbReference type="ARBA" id="ARBA00022825"/>
    </source>
</evidence>
<feature type="active site" description="Charge relay system" evidence="5">
    <location>
        <position position="139"/>
    </location>
</feature>
<dbReference type="PANTHER" id="PTHR43806:SF11">
    <property type="entry name" value="CEREVISIN-RELATED"/>
    <property type="match status" value="1"/>
</dbReference>
<dbReference type="Proteomes" id="UP001589896">
    <property type="component" value="Unassembled WGS sequence"/>
</dbReference>
<dbReference type="PROSITE" id="PS00138">
    <property type="entry name" value="SUBTILASE_SER"/>
    <property type="match status" value="1"/>
</dbReference>
<keyword evidence="3 5" id="KW-0378">Hydrolase</keyword>
<dbReference type="InterPro" id="IPR050131">
    <property type="entry name" value="Peptidase_S8_subtilisin-like"/>
</dbReference>
<dbReference type="EMBL" id="JBHLTG010000007">
    <property type="protein sequence ID" value="MFC0681191.1"/>
    <property type="molecule type" value="Genomic_DNA"/>
</dbReference>